<dbReference type="EMBL" id="QXTE01000018">
    <property type="protein sequence ID" value="TFK12998.1"/>
    <property type="molecule type" value="Genomic_DNA"/>
</dbReference>
<accession>A0A4D9F0R5</accession>
<proteinExistence type="predicted"/>
<dbReference type="Proteomes" id="UP000297703">
    <property type="component" value="Unassembled WGS sequence"/>
</dbReference>
<keyword evidence="1" id="KW-0472">Membrane</keyword>
<reference evidence="1 2" key="2">
    <citation type="submission" date="2019-04" db="EMBL/GenBank/DDBJ databases">
        <title>The genome sequence of big-headed turtle.</title>
        <authorList>
            <person name="Gong S."/>
        </authorList>
    </citation>
    <scope>NUCLEOTIDE SEQUENCE [LARGE SCALE GENOMIC DNA]</scope>
    <source>
        <strain evidence="1">DO16091913</strain>
        <tissue evidence="1">Muscle</tissue>
    </source>
</reference>
<evidence type="ECO:0000313" key="2">
    <source>
        <dbReference type="Proteomes" id="UP000297703"/>
    </source>
</evidence>
<keyword evidence="1" id="KW-0812">Transmembrane</keyword>
<comment type="caution">
    <text evidence="1">The sequence shown here is derived from an EMBL/GenBank/DDBJ whole genome shotgun (WGS) entry which is preliminary data.</text>
</comment>
<name>A0A4D9F0R5_9SAUR</name>
<protein>
    <submittedName>
        <fullName evidence="1">Transmembrane protein 63C</fullName>
    </submittedName>
</protein>
<dbReference type="AlphaFoldDB" id="A0A4D9F0R5"/>
<gene>
    <name evidence="1" type="ORF">DR999_PMT03831</name>
</gene>
<evidence type="ECO:0000313" key="1">
    <source>
        <dbReference type="EMBL" id="TFK12998.1"/>
    </source>
</evidence>
<organism evidence="1 2">
    <name type="scientific">Platysternon megacephalum</name>
    <name type="common">big-headed turtle</name>
    <dbReference type="NCBI Taxonomy" id="55544"/>
    <lineage>
        <taxon>Eukaryota</taxon>
        <taxon>Metazoa</taxon>
        <taxon>Chordata</taxon>
        <taxon>Craniata</taxon>
        <taxon>Vertebrata</taxon>
        <taxon>Euteleostomi</taxon>
        <taxon>Archelosauria</taxon>
        <taxon>Testudinata</taxon>
        <taxon>Testudines</taxon>
        <taxon>Cryptodira</taxon>
        <taxon>Durocryptodira</taxon>
        <taxon>Testudinoidea</taxon>
        <taxon>Platysternidae</taxon>
        <taxon>Platysternon</taxon>
    </lineage>
</organism>
<reference evidence="1 2" key="1">
    <citation type="submission" date="2019-04" db="EMBL/GenBank/DDBJ databases">
        <title>Draft genome of the big-headed turtle Platysternon megacephalum.</title>
        <authorList>
            <person name="Gong S."/>
        </authorList>
    </citation>
    <scope>NUCLEOTIDE SEQUENCE [LARGE SCALE GENOMIC DNA]</scope>
    <source>
        <strain evidence="1">DO16091913</strain>
        <tissue evidence="1">Muscle</tissue>
    </source>
</reference>
<keyword evidence="2" id="KW-1185">Reference proteome</keyword>
<sequence>MFSLQSHTGFQKCDDTSRYGGLSISDSDRTRTVEIIWMVVNENTFSHVSWKGNVSNIPVCLHFLKNPGLTTYFLKSSATKASDASSEKLFNTVTNKGKTAIPTISIYIFLRAFLFMAISI</sequence>